<dbReference type="GO" id="GO:0034088">
    <property type="term" value="P:maintenance of mitotic sister chromatid cohesion"/>
    <property type="evidence" value="ECO:0007669"/>
    <property type="project" value="TreeGrafter"/>
</dbReference>
<dbReference type="GO" id="GO:0000775">
    <property type="term" value="C:chromosome, centromeric region"/>
    <property type="evidence" value="ECO:0007669"/>
    <property type="project" value="TreeGrafter"/>
</dbReference>
<dbReference type="PANTHER" id="PTHR13395">
    <property type="entry name" value="SISTER CHROMATID COHESION PROTEIN DCC1-RELATED"/>
    <property type="match status" value="1"/>
</dbReference>
<dbReference type="Pfam" id="PF09724">
    <property type="entry name" value="Dcc1"/>
    <property type="match status" value="1"/>
</dbReference>
<dbReference type="GO" id="GO:0031390">
    <property type="term" value="C:Ctf18 RFC-like complex"/>
    <property type="evidence" value="ECO:0007669"/>
    <property type="project" value="InterPro"/>
</dbReference>
<reference evidence="3" key="1">
    <citation type="submission" date="2019-03" db="EMBL/GenBank/DDBJ databases">
        <title>Long read genome sequence of the mycoparasitic Pythium oligandrum ATCC 38472 isolated from sugarbeet rhizosphere.</title>
        <authorList>
            <person name="Gaulin E."/>
        </authorList>
    </citation>
    <scope>NUCLEOTIDE SEQUENCE</scope>
    <source>
        <strain evidence="3">ATCC 38472_TT</strain>
    </source>
</reference>
<dbReference type="GO" id="GO:0006260">
    <property type="term" value="P:DNA replication"/>
    <property type="evidence" value="ECO:0007669"/>
    <property type="project" value="UniProtKB-KW"/>
</dbReference>
<dbReference type="EMBL" id="SPLM01000147">
    <property type="protein sequence ID" value="TMW55657.1"/>
    <property type="molecule type" value="Genomic_DNA"/>
</dbReference>
<evidence type="ECO:0000256" key="1">
    <source>
        <dbReference type="ARBA" id="ARBA00007017"/>
    </source>
</evidence>
<dbReference type="PANTHER" id="PTHR13395:SF6">
    <property type="entry name" value="SISTER CHROMATID COHESION PROTEIN DCC1"/>
    <property type="match status" value="1"/>
</dbReference>
<keyword evidence="4" id="KW-1185">Reference proteome</keyword>
<comment type="similarity">
    <text evidence="1">Belongs to the DCC1 family.</text>
</comment>
<dbReference type="Proteomes" id="UP000794436">
    <property type="component" value="Unassembled WGS sequence"/>
</dbReference>
<evidence type="ECO:0000313" key="3">
    <source>
        <dbReference type="EMBL" id="TMW55657.1"/>
    </source>
</evidence>
<proteinExistence type="inferred from homology"/>
<comment type="caution">
    <text evidence="3">The sequence shown here is derived from an EMBL/GenBank/DDBJ whole genome shotgun (WGS) entry which is preliminary data.</text>
</comment>
<evidence type="ECO:0000313" key="4">
    <source>
        <dbReference type="Proteomes" id="UP000794436"/>
    </source>
</evidence>
<dbReference type="InterPro" id="IPR019128">
    <property type="entry name" value="Dcc1"/>
</dbReference>
<evidence type="ECO:0008006" key="5">
    <source>
        <dbReference type="Google" id="ProtNLM"/>
    </source>
</evidence>
<organism evidence="3 4">
    <name type="scientific">Pythium oligandrum</name>
    <name type="common">Mycoparasitic fungus</name>
    <dbReference type="NCBI Taxonomy" id="41045"/>
    <lineage>
        <taxon>Eukaryota</taxon>
        <taxon>Sar</taxon>
        <taxon>Stramenopiles</taxon>
        <taxon>Oomycota</taxon>
        <taxon>Peronosporomycetes</taxon>
        <taxon>Pythiales</taxon>
        <taxon>Pythiaceae</taxon>
        <taxon>Pythium</taxon>
    </lineage>
</organism>
<keyword evidence="2" id="KW-0235">DNA replication</keyword>
<name>A0A8K1C3A2_PYTOL</name>
<dbReference type="AlphaFoldDB" id="A0A8K1C3A2"/>
<evidence type="ECO:0000256" key="2">
    <source>
        <dbReference type="ARBA" id="ARBA00022705"/>
    </source>
</evidence>
<dbReference type="OrthoDB" id="5199543at2759"/>
<protein>
    <recommendedName>
        <fullName evidence="5">Sister chromatid cohesion protein DCC1</fullName>
    </recommendedName>
</protein>
<dbReference type="GO" id="GO:0000785">
    <property type="term" value="C:chromatin"/>
    <property type="evidence" value="ECO:0007669"/>
    <property type="project" value="TreeGrafter"/>
</dbReference>
<sequence>MATTSGATPQQRLVTATTYSTDKYRLLELNPDVEQALTTGDKVVIVGGSKERAVLCTSSKSFYLTKEDMSNLRLLTEHSKWEEGSGADEIVMKGSAGFHYVLQPRVPDITMLKTLLLEAPYKKPMGSSPSSSKRARLHKLYTTDALMAKLQASKQELLDMLEQLCAFEDAGSWRVLDPDYQMSVFGDILHAIVQNDWDFQAGVPLQQLLAAVDEPTAVVRQCCRVYGSITKDDNGEKRATFDCNKIAMFYAKQLFMDEKENPHHTLNLGASEDWQLDYFMEKWQMRVPEPVKVSVDMLKGIALLKTQRSKPTRLIYFLEDELPMDPKLRFDKLFEVQEKWTIDQLEPYISALVRPGVTQASLLVKFARSSRQANSNERLYSKR</sequence>
<gene>
    <name evidence="3" type="ORF">Poli38472_010539</name>
</gene>
<accession>A0A8K1C3A2</accession>